<evidence type="ECO:0000256" key="1">
    <source>
        <dbReference type="ARBA" id="ARBA00022614"/>
    </source>
</evidence>
<keyword evidence="1" id="KW-0433">Leucine-rich repeat</keyword>
<keyword evidence="5" id="KW-0812">Transmembrane</keyword>
<feature type="transmembrane region" description="Helical" evidence="5">
    <location>
        <begin position="246"/>
        <end position="269"/>
    </location>
</feature>
<keyword evidence="2" id="KW-0732">Signal</keyword>
<evidence type="ECO:0000313" key="6">
    <source>
        <dbReference type="EMBL" id="KAG5667280.1"/>
    </source>
</evidence>
<protein>
    <submittedName>
        <fullName evidence="6">Uncharacterized protein</fullName>
    </submittedName>
</protein>
<accession>A0A9J6BCI8</accession>
<evidence type="ECO:0000256" key="4">
    <source>
        <dbReference type="SAM" id="MobiDB-lite"/>
    </source>
</evidence>
<evidence type="ECO:0000256" key="5">
    <source>
        <dbReference type="SAM" id="Phobius"/>
    </source>
</evidence>
<dbReference type="EMBL" id="JADBJN010000004">
    <property type="protein sequence ID" value="KAG5667280.1"/>
    <property type="molecule type" value="Genomic_DNA"/>
</dbReference>
<dbReference type="InterPro" id="IPR001611">
    <property type="entry name" value="Leu-rich_rpt"/>
</dbReference>
<evidence type="ECO:0000256" key="2">
    <source>
        <dbReference type="ARBA" id="ARBA00022729"/>
    </source>
</evidence>
<organism evidence="6 7">
    <name type="scientific">Polypedilum vanderplanki</name>
    <name type="common">Sleeping chironomid midge</name>
    <dbReference type="NCBI Taxonomy" id="319348"/>
    <lineage>
        <taxon>Eukaryota</taxon>
        <taxon>Metazoa</taxon>
        <taxon>Ecdysozoa</taxon>
        <taxon>Arthropoda</taxon>
        <taxon>Hexapoda</taxon>
        <taxon>Insecta</taxon>
        <taxon>Pterygota</taxon>
        <taxon>Neoptera</taxon>
        <taxon>Endopterygota</taxon>
        <taxon>Diptera</taxon>
        <taxon>Nematocera</taxon>
        <taxon>Chironomoidea</taxon>
        <taxon>Chironomidae</taxon>
        <taxon>Chironominae</taxon>
        <taxon>Polypedilum</taxon>
        <taxon>Polypedilum</taxon>
    </lineage>
</organism>
<dbReference type="InterPro" id="IPR003591">
    <property type="entry name" value="Leu-rich_rpt_typical-subtyp"/>
</dbReference>
<keyword evidence="5" id="KW-1133">Transmembrane helix</keyword>
<dbReference type="SMART" id="SM00369">
    <property type="entry name" value="LRR_TYP"/>
    <property type="match status" value="2"/>
</dbReference>
<feature type="compositionally biased region" description="Basic and acidic residues" evidence="4">
    <location>
        <begin position="323"/>
        <end position="336"/>
    </location>
</feature>
<evidence type="ECO:0000256" key="3">
    <source>
        <dbReference type="ARBA" id="ARBA00022737"/>
    </source>
</evidence>
<keyword evidence="7" id="KW-1185">Reference proteome</keyword>
<name>A0A9J6BCI8_POLVA</name>
<comment type="caution">
    <text evidence="6">The sequence shown here is derived from an EMBL/GenBank/DDBJ whole genome shotgun (WGS) entry which is preliminary data.</text>
</comment>
<dbReference type="Pfam" id="PF13855">
    <property type="entry name" value="LRR_8"/>
    <property type="match status" value="1"/>
</dbReference>
<feature type="compositionally biased region" description="Polar residues" evidence="4">
    <location>
        <begin position="346"/>
        <end position="366"/>
    </location>
</feature>
<dbReference type="InterPro" id="IPR050328">
    <property type="entry name" value="Dev_Immune_Receptor"/>
</dbReference>
<dbReference type="OrthoDB" id="26525at2759"/>
<dbReference type="PANTHER" id="PTHR24373">
    <property type="entry name" value="SLIT RELATED LEUCINE-RICH REPEAT NEURONAL PROTEIN"/>
    <property type="match status" value="1"/>
</dbReference>
<gene>
    <name evidence="6" type="ORF">PVAND_015266</name>
</gene>
<sequence>MKILITFAIFSVIVAILIIRLRRVSSTTLKCNFDNSSIFNYDSIYTCQMSSEKWEKFSIGITKIIGDHKDTNQKNSNVEALSFDTQKNVSFLPTKIENFFPNLLIINASEINLMGIYKENLKGLKKLKILNLNRNKIQGIKAGTFDDNLELEKIFLDRNEIKQIDAKSFDSLQNLKILHLSGNRCGAKFIDSDNVEKIIKEINDGKCSNSQLKKSQKDSRIFSSDINKNEKEITNLEERIDSLTRLVIVETAISVIALIFLFIISLFYFRVRQHKIKMNQPIINNCDKNKNDNGPIYDVPAPLPRKFVPEGHSYNNLDADAENVNKNEDQNTKNEEIIPVPKVRSRSTNSNASGTSHMPQNYQEMQTSKPKPIPRSRSKSSITSETKSKSNEENEQDYAVETALCPEEEKEVEEHTKIEKEDESPEEEERNNKVILNPFLLELKEKQRLKGLLFETVQDVNENI</sequence>
<dbReference type="Gene3D" id="3.80.10.10">
    <property type="entry name" value="Ribonuclease Inhibitor"/>
    <property type="match status" value="1"/>
</dbReference>
<dbReference type="PANTHER" id="PTHR24373:SF275">
    <property type="entry name" value="TIR DOMAIN-CONTAINING PROTEIN"/>
    <property type="match status" value="1"/>
</dbReference>
<dbReference type="SUPFAM" id="SSF52058">
    <property type="entry name" value="L domain-like"/>
    <property type="match status" value="1"/>
</dbReference>
<reference evidence="6" key="1">
    <citation type="submission" date="2021-03" db="EMBL/GenBank/DDBJ databases">
        <title>Chromosome level genome of the anhydrobiotic midge Polypedilum vanderplanki.</title>
        <authorList>
            <person name="Yoshida Y."/>
            <person name="Kikawada T."/>
            <person name="Gusev O."/>
        </authorList>
    </citation>
    <scope>NUCLEOTIDE SEQUENCE</scope>
    <source>
        <strain evidence="6">NIAS01</strain>
        <tissue evidence="6">Whole body or cell culture</tissue>
    </source>
</reference>
<feature type="region of interest" description="Disordered" evidence="4">
    <location>
        <begin position="288"/>
        <end position="432"/>
    </location>
</feature>
<evidence type="ECO:0000313" key="7">
    <source>
        <dbReference type="Proteomes" id="UP001107558"/>
    </source>
</evidence>
<keyword evidence="3" id="KW-0677">Repeat</keyword>
<dbReference type="InterPro" id="IPR032675">
    <property type="entry name" value="LRR_dom_sf"/>
</dbReference>
<proteinExistence type="predicted"/>
<keyword evidence="5" id="KW-0472">Membrane</keyword>
<dbReference type="Proteomes" id="UP001107558">
    <property type="component" value="Chromosome 4"/>
</dbReference>
<dbReference type="AlphaFoldDB" id="A0A9J6BCI8"/>